<evidence type="ECO:0000256" key="3">
    <source>
        <dbReference type="ARBA" id="ARBA00022840"/>
    </source>
</evidence>
<gene>
    <name evidence="5" type="ORF">GRO02_03880</name>
</gene>
<dbReference type="PROSITE" id="PS00211">
    <property type="entry name" value="ABC_TRANSPORTER_1"/>
    <property type="match status" value="1"/>
</dbReference>
<evidence type="ECO:0000256" key="4">
    <source>
        <dbReference type="ARBA" id="ARBA00038388"/>
    </source>
</evidence>
<dbReference type="GO" id="GO:0022857">
    <property type="term" value="F:transmembrane transporter activity"/>
    <property type="evidence" value="ECO:0007669"/>
    <property type="project" value="TreeGrafter"/>
</dbReference>
<dbReference type="InterPro" id="IPR003439">
    <property type="entry name" value="ABC_transporter-like_ATP-bd"/>
</dbReference>
<protein>
    <submittedName>
        <fullName evidence="5">ATP-binding cassette domain-containing protein</fullName>
    </submittedName>
</protein>
<dbReference type="AlphaFoldDB" id="A0A6F9MVV5"/>
<organism evidence="5">
    <name type="scientific">Campylobacter jejuni</name>
    <dbReference type="NCBI Taxonomy" id="197"/>
    <lineage>
        <taxon>Bacteria</taxon>
        <taxon>Pseudomonadati</taxon>
        <taxon>Campylobacterota</taxon>
        <taxon>Epsilonproteobacteria</taxon>
        <taxon>Campylobacterales</taxon>
        <taxon>Campylobacteraceae</taxon>
        <taxon>Campylobacter</taxon>
    </lineage>
</organism>
<name>A0A6F9MVV5_CAMJU</name>
<dbReference type="FunFam" id="3.40.50.300:FF:000032">
    <property type="entry name" value="Export ABC transporter ATP-binding protein"/>
    <property type="match status" value="1"/>
</dbReference>
<dbReference type="SMART" id="SM00382">
    <property type="entry name" value="AAA"/>
    <property type="match status" value="1"/>
</dbReference>
<comment type="similarity">
    <text evidence="4">Belongs to the ABC transporter superfamily. Macrolide exporter (TC 3.A.1.122) family.</text>
</comment>
<dbReference type="EMBL" id="AANOQJ010000004">
    <property type="protein sequence ID" value="EDP8036249.1"/>
    <property type="molecule type" value="Genomic_DNA"/>
</dbReference>
<dbReference type="GO" id="GO:0016887">
    <property type="term" value="F:ATP hydrolysis activity"/>
    <property type="evidence" value="ECO:0007669"/>
    <property type="project" value="InterPro"/>
</dbReference>
<keyword evidence="3 5" id="KW-0067">ATP-binding</keyword>
<dbReference type="InterPro" id="IPR027417">
    <property type="entry name" value="P-loop_NTPase"/>
</dbReference>
<reference evidence="5" key="1">
    <citation type="submission" date="2020-01" db="EMBL/GenBank/DDBJ databases">
        <authorList>
            <consortium name="GenomeTrakr network: Whole genome sequencing for foodborne pathogen traceback"/>
        </authorList>
    </citation>
    <scope>NUCLEOTIDE SEQUENCE</scope>
    <source>
        <strain evidence="5">CFSAN096326</strain>
    </source>
</reference>
<dbReference type="PROSITE" id="PS50893">
    <property type="entry name" value="ABC_TRANSPORTER_2"/>
    <property type="match status" value="1"/>
</dbReference>
<evidence type="ECO:0000256" key="2">
    <source>
        <dbReference type="ARBA" id="ARBA00022741"/>
    </source>
</evidence>
<dbReference type="Gene3D" id="3.40.50.300">
    <property type="entry name" value="P-loop containing nucleotide triphosphate hydrolases"/>
    <property type="match status" value="1"/>
</dbReference>
<dbReference type="PANTHER" id="PTHR24220">
    <property type="entry name" value="IMPORT ATP-BINDING PROTEIN"/>
    <property type="match status" value="1"/>
</dbReference>
<dbReference type="InterPro" id="IPR017871">
    <property type="entry name" value="ABC_transporter-like_CS"/>
</dbReference>
<dbReference type="PANTHER" id="PTHR24220:SF86">
    <property type="entry name" value="ABC TRANSPORTER ABCH.1"/>
    <property type="match status" value="1"/>
</dbReference>
<keyword evidence="1" id="KW-0813">Transport</keyword>
<dbReference type="Pfam" id="PF00005">
    <property type="entry name" value="ABC_tran"/>
    <property type="match status" value="1"/>
</dbReference>
<dbReference type="InterPro" id="IPR015854">
    <property type="entry name" value="ABC_transpr_LolD-like"/>
</dbReference>
<dbReference type="InterPro" id="IPR017911">
    <property type="entry name" value="MacB-like_ATP-bd"/>
</dbReference>
<keyword evidence="2" id="KW-0547">Nucleotide-binding</keyword>
<comment type="caution">
    <text evidence="5">The sequence shown here is derived from an EMBL/GenBank/DDBJ whole genome shotgun (WGS) entry which is preliminary data.</text>
</comment>
<dbReference type="GO" id="GO:0005524">
    <property type="term" value="F:ATP binding"/>
    <property type="evidence" value="ECO:0007669"/>
    <property type="project" value="UniProtKB-KW"/>
</dbReference>
<proteinExistence type="inferred from homology"/>
<sequence>MKELIQIKNLSKEFGKVKALDNINLNIYKGEWLAIMGPSGSGKSTLLNILSLMDDPSSGKYILDNEDLEQINEEQKITLRREKIGLIFQQFHLIPYLNALENVMLSQYYHSSVDEEDAKAVLEKVGLSHRLSHLPSQLSGGEQQRVCIARALINNPEILLADEPTGNLDEANEKIILETLQKLKNEGKTIVLITHNPELAKFADRTLILQHGILK</sequence>
<evidence type="ECO:0000256" key="1">
    <source>
        <dbReference type="ARBA" id="ARBA00022448"/>
    </source>
</evidence>
<dbReference type="InterPro" id="IPR003593">
    <property type="entry name" value="AAA+_ATPase"/>
</dbReference>
<accession>A0A6F9MVV5</accession>
<dbReference type="SUPFAM" id="SSF52540">
    <property type="entry name" value="P-loop containing nucleoside triphosphate hydrolases"/>
    <property type="match status" value="1"/>
</dbReference>
<dbReference type="GO" id="GO:0005886">
    <property type="term" value="C:plasma membrane"/>
    <property type="evidence" value="ECO:0007669"/>
    <property type="project" value="TreeGrafter"/>
</dbReference>
<dbReference type="CDD" id="cd03255">
    <property type="entry name" value="ABC_MJ0796_LolCDE_FtsE"/>
    <property type="match status" value="1"/>
</dbReference>
<evidence type="ECO:0000313" key="5">
    <source>
        <dbReference type="EMBL" id="EDP8036249.1"/>
    </source>
</evidence>
<dbReference type="GO" id="GO:0098796">
    <property type="term" value="C:membrane protein complex"/>
    <property type="evidence" value="ECO:0007669"/>
    <property type="project" value="UniProtKB-ARBA"/>
</dbReference>